<dbReference type="Proteomes" id="UP000054387">
    <property type="component" value="Unassembled WGS sequence"/>
</dbReference>
<gene>
    <name evidence="2" type="ORF">AUR64_15520</name>
</gene>
<reference evidence="2 3" key="1">
    <citation type="submission" date="2015-12" db="EMBL/GenBank/DDBJ databases">
        <title>Haloprofundus marisrubri gen. nov., sp. nov., an extremely halophilic archaeon isolated from the Discovery deep brine-seawater interface in the Red Sea.</title>
        <authorList>
            <person name="Zhang G."/>
            <person name="Stingl U."/>
            <person name="Rashid M."/>
        </authorList>
    </citation>
    <scope>NUCLEOTIDE SEQUENCE [LARGE SCALE GENOMIC DNA]</scope>
    <source>
        <strain evidence="2 3">SB9</strain>
    </source>
</reference>
<keyword evidence="3" id="KW-1185">Reference proteome</keyword>
<evidence type="ECO:0000313" key="2">
    <source>
        <dbReference type="EMBL" id="KTG09201.1"/>
    </source>
</evidence>
<evidence type="ECO:0008006" key="4">
    <source>
        <dbReference type="Google" id="ProtNLM"/>
    </source>
</evidence>
<evidence type="ECO:0000313" key="3">
    <source>
        <dbReference type="Proteomes" id="UP000054387"/>
    </source>
</evidence>
<comment type="caution">
    <text evidence="2">The sequence shown here is derived from an EMBL/GenBank/DDBJ whole genome shotgun (WGS) entry which is preliminary data.</text>
</comment>
<protein>
    <recommendedName>
        <fullName evidence="4">CARDB domain-containing protein</fullName>
    </recommendedName>
</protein>
<dbReference type="AlphaFoldDB" id="A0A0W1R7L0"/>
<organism evidence="2 3">
    <name type="scientific">Haloprofundus marisrubri</name>
    <dbReference type="NCBI Taxonomy" id="1514971"/>
    <lineage>
        <taxon>Archaea</taxon>
        <taxon>Methanobacteriati</taxon>
        <taxon>Methanobacteriota</taxon>
        <taxon>Stenosarchaea group</taxon>
        <taxon>Halobacteria</taxon>
        <taxon>Halobacteriales</taxon>
        <taxon>Haloferacaceae</taxon>
        <taxon>Haloprofundus</taxon>
    </lineage>
</organism>
<feature type="compositionally biased region" description="Acidic residues" evidence="1">
    <location>
        <begin position="133"/>
        <end position="157"/>
    </location>
</feature>
<proteinExistence type="predicted"/>
<sequence>MGGAATTAQENVTFTDVSVSELQVDGGTVENVTVERLVVQEVEIGDQGTVEQGVFEDVSFDSIEVSGVSVEDIEVQDDDVNEASARGYLNSSESVSQVVIGTLRVDTLSVDEVNVEEDQTGLLSGDSMSNESESTEGESDSMGDSNESDSMADEGDSMGDSNGTMVLVREVNVDEMEVDSLTIQTLQQSTPMPSAFDDTEGMANYSLGENTNSTLQAIDQAEMAIDANREQFTDEQYVQLKTELANVRAAVEDGEVTEEESQELTDSTEEIRSTLDDSNVSDEQVQGAVDQLPDEARQVGSGNGDMVVIDAVDVGTVEVEEMTTGTTSVRVAAEWDSLAVTNVQGPSEVSPDEGYNVTVTVVNPTDETVADTVSYRLGLSSSASELVVVEPGETQTVTLEFNGVSESTLERSGEPQHIVTTSKTQVTLPVSVTNSSSNSTSS</sequence>
<feature type="region of interest" description="Disordered" evidence="1">
    <location>
        <begin position="117"/>
        <end position="162"/>
    </location>
</feature>
<accession>A0A0W1R7L0</accession>
<evidence type="ECO:0000256" key="1">
    <source>
        <dbReference type="SAM" id="MobiDB-lite"/>
    </source>
</evidence>
<feature type="region of interest" description="Disordered" evidence="1">
    <location>
        <begin position="406"/>
        <end position="425"/>
    </location>
</feature>
<name>A0A0W1R7L0_9EURY</name>
<dbReference type="EMBL" id="LOPU01000029">
    <property type="protein sequence ID" value="KTG09201.1"/>
    <property type="molecule type" value="Genomic_DNA"/>
</dbReference>